<keyword evidence="3" id="KW-1185">Reference proteome</keyword>
<keyword evidence="1" id="KW-0472">Membrane</keyword>
<comment type="caution">
    <text evidence="2">The sequence shown here is derived from an EMBL/GenBank/DDBJ whole genome shotgun (WGS) entry which is preliminary data.</text>
</comment>
<evidence type="ECO:0000313" key="2">
    <source>
        <dbReference type="EMBL" id="KAG6736856.1"/>
    </source>
</evidence>
<dbReference type="Proteomes" id="UP000886885">
    <property type="component" value="Unassembled WGS sequence"/>
</dbReference>
<organism evidence="2 3">
    <name type="scientific">Populus tomentosa</name>
    <name type="common">Chinese white poplar</name>
    <dbReference type="NCBI Taxonomy" id="118781"/>
    <lineage>
        <taxon>Eukaryota</taxon>
        <taxon>Viridiplantae</taxon>
        <taxon>Streptophyta</taxon>
        <taxon>Embryophyta</taxon>
        <taxon>Tracheophyta</taxon>
        <taxon>Spermatophyta</taxon>
        <taxon>Magnoliopsida</taxon>
        <taxon>eudicotyledons</taxon>
        <taxon>Gunneridae</taxon>
        <taxon>Pentapetalae</taxon>
        <taxon>rosids</taxon>
        <taxon>fabids</taxon>
        <taxon>Malpighiales</taxon>
        <taxon>Salicaceae</taxon>
        <taxon>Saliceae</taxon>
        <taxon>Populus</taxon>
    </lineage>
</organism>
<keyword evidence="1" id="KW-1133">Transmembrane helix</keyword>
<dbReference type="OrthoDB" id="4092844at2759"/>
<feature type="transmembrane region" description="Helical" evidence="1">
    <location>
        <begin position="241"/>
        <end position="265"/>
    </location>
</feature>
<protein>
    <submittedName>
        <fullName evidence="2">Uncharacterized protein</fullName>
    </submittedName>
</protein>
<evidence type="ECO:0000256" key="1">
    <source>
        <dbReference type="SAM" id="Phobius"/>
    </source>
</evidence>
<keyword evidence="1" id="KW-0812">Transmembrane</keyword>
<keyword evidence="2" id="KW-0496">Mitochondrion</keyword>
<geneLocation type="mitochondrion" evidence="2"/>
<sequence>MLSQQSSRAKRDRDPSYRLGKKKALRVNLVRSILREKEGSTVNEWEDWSSIFISRKDSTSSKNEQEKAYCLGRIDGCSPMAKALPASCRLNSLLFRFESCLSHFFVVDFREEKGGIRQLREVGELLRSIDSPSISNPNENRSESLPACSRSLLVLAYVVVGLPTRTRPPECLLGSGRSQADTYDRRRKDPHSAWASLIEDWRGEVEEKARDGFRSLCASPTHFDQLAKILTGYEGARSSGIFMGILSIAVGFLFKITAVPFRAAVGRTAAYRCLRQSKSGCLLYLLDERERTLFRFRVYGLDSVSIEVAFRRPKEYQRARPTFGRPLVRGARSECFSDLEVEFSRKE</sequence>
<dbReference type="AlphaFoldDB" id="A0A8X7XQV3"/>
<name>A0A8X7XQV3_POPTO</name>
<proteinExistence type="predicted"/>
<reference evidence="2" key="1">
    <citation type="journal article" date="2020" name="bioRxiv">
        <title>Hybrid origin of Populus tomentosa Carr. identified through genome sequencing and phylogenomic analysis.</title>
        <authorList>
            <person name="An X."/>
            <person name="Gao K."/>
            <person name="Chen Z."/>
            <person name="Li J."/>
            <person name="Yang X."/>
            <person name="Yang X."/>
            <person name="Zhou J."/>
            <person name="Guo T."/>
            <person name="Zhao T."/>
            <person name="Huang S."/>
            <person name="Miao D."/>
            <person name="Khan W.U."/>
            <person name="Rao P."/>
            <person name="Ye M."/>
            <person name="Lei B."/>
            <person name="Liao W."/>
            <person name="Wang J."/>
            <person name="Ji L."/>
            <person name="Li Y."/>
            <person name="Guo B."/>
            <person name="Mustafa N.S."/>
            <person name="Li S."/>
            <person name="Yun Q."/>
            <person name="Keller S.R."/>
            <person name="Mao J."/>
            <person name="Zhang R."/>
            <person name="Strauss S.H."/>
        </authorList>
    </citation>
    <scope>NUCLEOTIDE SEQUENCE</scope>
    <source>
        <strain evidence="2">GM15</strain>
        <tissue evidence="2">Leaf</tissue>
    </source>
</reference>
<dbReference type="EMBL" id="JAAWWB010000449">
    <property type="protein sequence ID" value="KAG6736856.1"/>
    <property type="molecule type" value="Genomic_DNA"/>
</dbReference>
<evidence type="ECO:0000313" key="3">
    <source>
        <dbReference type="Proteomes" id="UP000886885"/>
    </source>
</evidence>
<accession>A0A8X7XQV3</accession>
<gene>
    <name evidence="2" type="ORF">POTOM_060250</name>
</gene>